<reference evidence="4 6" key="1">
    <citation type="submission" date="2017-05" db="EMBL/GenBank/DDBJ databases">
        <authorList>
            <person name="Song R."/>
            <person name="Chenine A.L."/>
            <person name="Ruprecht R.M."/>
        </authorList>
    </citation>
    <scope>NUCLEOTIDE SEQUENCE [LARGE SCALE GENOMIC DNA]</scope>
    <source>
        <strain evidence="4">PD5205</strain>
    </source>
</reference>
<dbReference type="RefSeq" id="WP_156785385.1">
    <property type="nucleotide sequence ID" value="NZ_ORZA01000109.1"/>
</dbReference>
<reference evidence="2 5" key="2">
    <citation type="submission" date="2017-05" db="EMBL/GenBank/DDBJ databases">
        <authorList>
            <person name="Blom J."/>
        </authorList>
    </citation>
    <scope>NUCLEOTIDE SEQUENCE [LARGE SCALE GENOMIC DNA]</scope>
    <source>
        <strain evidence="2">PD885</strain>
    </source>
</reference>
<dbReference type="GO" id="GO:0005509">
    <property type="term" value="F:calcium ion binding"/>
    <property type="evidence" value="ECO:0007669"/>
    <property type="project" value="InterPro"/>
</dbReference>
<evidence type="ECO:0000313" key="3">
    <source>
        <dbReference type="EMBL" id="SMQ99270.1"/>
    </source>
</evidence>
<dbReference type="EMBL" id="LT853882">
    <property type="protein sequence ID" value="SMQ99257.1"/>
    <property type="molecule type" value="Genomic_DNA"/>
</dbReference>
<protein>
    <submittedName>
        <fullName evidence="4">Adsorption protein</fullName>
    </submittedName>
</protein>
<evidence type="ECO:0000256" key="1">
    <source>
        <dbReference type="SAM" id="MobiDB-lite"/>
    </source>
</evidence>
<keyword evidence="5" id="KW-1185">Reference proteome</keyword>
<name>A0A1Y6HAG6_9XANT</name>
<dbReference type="AlphaFoldDB" id="A0A1Y6HAG6"/>
<feature type="region of interest" description="Disordered" evidence="1">
    <location>
        <begin position="98"/>
        <end position="178"/>
    </location>
</feature>
<dbReference type="STRING" id="48664.BER92_09650"/>
<dbReference type="EMBL" id="LT853885">
    <property type="protein sequence ID" value="SMR03309.1"/>
    <property type="molecule type" value="Genomic_DNA"/>
</dbReference>
<feature type="compositionally biased region" description="Basic and acidic residues" evidence="1">
    <location>
        <begin position="116"/>
        <end position="140"/>
    </location>
</feature>
<organism evidence="4 6">
    <name type="scientific">Xanthomonas fragariae</name>
    <dbReference type="NCBI Taxonomy" id="48664"/>
    <lineage>
        <taxon>Bacteria</taxon>
        <taxon>Pseudomonadati</taxon>
        <taxon>Pseudomonadota</taxon>
        <taxon>Gammaproteobacteria</taxon>
        <taxon>Lysobacterales</taxon>
        <taxon>Lysobacteraceae</taxon>
        <taxon>Xanthomonas</taxon>
    </lineage>
</organism>
<evidence type="ECO:0000313" key="6">
    <source>
        <dbReference type="Proteomes" id="UP000195953"/>
    </source>
</evidence>
<dbReference type="EMBL" id="LT853882">
    <property type="protein sequence ID" value="SMQ99270.1"/>
    <property type="molecule type" value="Genomic_DNA"/>
</dbReference>
<proteinExistence type="predicted"/>
<accession>A0A1Y6HAG6</accession>
<dbReference type="InterPro" id="IPR028974">
    <property type="entry name" value="TSP_type-3_rpt"/>
</dbReference>
<feature type="compositionally biased region" description="Basic and acidic residues" evidence="1">
    <location>
        <begin position="156"/>
        <end position="169"/>
    </location>
</feature>
<dbReference type="OrthoDB" id="5957914at2"/>
<evidence type="ECO:0000313" key="5">
    <source>
        <dbReference type="Proteomes" id="UP000195877"/>
    </source>
</evidence>
<dbReference type="Proteomes" id="UP000195953">
    <property type="component" value="Chromosome 1"/>
</dbReference>
<dbReference type="SUPFAM" id="SSF103647">
    <property type="entry name" value="TSP type-3 repeat"/>
    <property type="match status" value="1"/>
</dbReference>
<dbReference type="Proteomes" id="UP000195877">
    <property type="component" value="Chromosome 1"/>
</dbReference>
<gene>
    <name evidence="4" type="ORF">PD5205_02006</name>
    <name evidence="2" type="ORF">PD885_02013</name>
    <name evidence="3" type="ORF">PD885_02026</name>
</gene>
<evidence type="ECO:0000313" key="4">
    <source>
        <dbReference type="EMBL" id="SMR03309.1"/>
    </source>
</evidence>
<evidence type="ECO:0000313" key="2">
    <source>
        <dbReference type="EMBL" id="SMQ99257.1"/>
    </source>
</evidence>
<feature type="compositionally biased region" description="Polar residues" evidence="1">
    <location>
        <begin position="98"/>
        <end position="107"/>
    </location>
</feature>
<sequence>MQDASVHVPNDTNLITKAGSCPQKTSPNGGKFYQCQYEAAEYYQGPVRIVTCGDFAFDDDANTCPSKPDEFGWLVDDLGTKCHDGCTYAYNPTAGGYSTTGTTCTPNPDQPEPQLDTDRDGMPDDKDAFPNDPNESKDTDGDGIGDNSDVAPDDPENGKDDKDGDEKDNQAAGGGTCGAPPSCSGDAIACNTNWQIWRLRCQGTATGSVTGDVTNCSAGINVTSPDPLANANIILQRKIACKTGDSNGNQGDGEQPAWTKVNGMSQDPGKGGSNSDIPGINEVQVTADTLDQSGFGGGACVGFVGASSGTGVSSGFTQSLASPPAFFCDYIGWLKLAIITGAAIYSVITISKGHA</sequence>